<proteinExistence type="predicted"/>
<organism evidence="1 2">
    <name type="scientific">Rhodococcus qingshengii</name>
    <dbReference type="NCBI Taxonomy" id="334542"/>
    <lineage>
        <taxon>Bacteria</taxon>
        <taxon>Bacillati</taxon>
        <taxon>Actinomycetota</taxon>
        <taxon>Actinomycetes</taxon>
        <taxon>Mycobacteriales</taxon>
        <taxon>Nocardiaceae</taxon>
        <taxon>Rhodococcus</taxon>
        <taxon>Rhodococcus erythropolis group</taxon>
    </lineage>
</organism>
<evidence type="ECO:0000313" key="1">
    <source>
        <dbReference type="EMBL" id="PCK24043.1"/>
    </source>
</evidence>
<comment type="caution">
    <text evidence="1">The sequence shown here is derived from an EMBL/GenBank/DDBJ whole genome shotgun (WGS) entry which is preliminary data.</text>
</comment>
<evidence type="ECO:0000313" key="2">
    <source>
        <dbReference type="Proteomes" id="UP000230886"/>
    </source>
</evidence>
<dbReference type="EMBL" id="NOVD01000038">
    <property type="protein sequence ID" value="PCK24043.1"/>
    <property type="molecule type" value="Genomic_DNA"/>
</dbReference>
<reference evidence="1 2" key="1">
    <citation type="submission" date="2017-07" db="EMBL/GenBank/DDBJ databases">
        <title>Draft sequence of Rhodococcus enclensis 23b-28.</title>
        <authorList>
            <person name="Besaury L."/>
            <person name="Sancelme M."/>
            <person name="Amato P."/>
            <person name="Lallement A."/>
            <person name="Delort A.-M."/>
        </authorList>
    </citation>
    <scope>NUCLEOTIDE SEQUENCE [LARGE SCALE GENOMIC DNA]</scope>
    <source>
        <strain evidence="1 2">23b-28</strain>
    </source>
</reference>
<dbReference type="AlphaFoldDB" id="A0A2A5J3F8"/>
<accession>A0A2A5J3F8</accession>
<gene>
    <name evidence="1" type="ORF">CHR55_27730</name>
</gene>
<name>A0A2A5J3F8_RHOSG</name>
<dbReference type="Proteomes" id="UP000230886">
    <property type="component" value="Unassembled WGS sequence"/>
</dbReference>
<protein>
    <submittedName>
        <fullName evidence="1">Uncharacterized protein</fullName>
    </submittedName>
</protein>
<sequence length="72" mass="8210">MGANALHTYFASTRFVDNREFLYLNIIRYRNHNMTYSLVVSERRQVKHLLHTRIGSADGLTSGIDLAPDKSG</sequence>